<proteinExistence type="predicted"/>
<keyword evidence="2" id="KW-1185">Reference proteome</keyword>
<dbReference type="Proteomes" id="UP000271573">
    <property type="component" value="Chromosome"/>
</dbReference>
<dbReference type="AlphaFoldDB" id="A0A3G9IV51"/>
<organism evidence="1 2">
    <name type="scientific">Nocardioides baekrokdamisoli</name>
    <dbReference type="NCBI Taxonomy" id="1804624"/>
    <lineage>
        <taxon>Bacteria</taxon>
        <taxon>Bacillati</taxon>
        <taxon>Actinomycetota</taxon>
        <taxon>Actinomycetes</taxon>
        <taxon>Propionibacteriales</taxon>
        <taxon>Nocardioidaceae</taxon>
        <taxon>Nocardioides</taxon>
    </lineage>
</organism>
<evidence type="ECO:0000313" key="2">
    <source>
        <dbReference type="Proteomes" id="UP000271573"/>
    </source>
</evidence>
<gene>
    <name evidence="1" type="ORF">Back2_04200</name>
</gene>
<reference evidence="1 2" key="1">
    <citation type="submission" date="2018-11" db="EMBL/GenBank/DDBJ databases">
        <title>Complete genome sequence of Nocardioides baekrokdamisoli strain KCTC 39748.</title>
        <authorList>
            <person name="Kang S.W."/>
            <person name="Lee K.C."/>
            <person name="Kim K.K."/>
            <person name="Kim J.S."/>
            <person name="Kim D.S."/>
            <person name="Ko S.H."/>
            <person name="Yang S.H."/>
            <person name="Shin Y.K."/>
            <person name="Lee J.S."/>
        </authorList>
    </citation>
    <scope>NUCLEOTIDE SEQUENCE [LARGE SCALE GENOMIC DNA]</scope>
    <source>
        <strain evidence="1 2">KCTC 39748</strain>
    </source>
</reference>
<sequence length="169" mass="17107">MTAVPGATLAPTAMLTLPLFREVAVTPLTDGAPTASRLSAEYAQGGVLLPPQVEARSTLTTVVWPGDPKMFAAAALGSTTVVDGVTAGVELLVDVAVGVPVAVAVLVLVAVGVLEPAPSAAVSNGSRPTNRVRVTVATAANAPRPYFFKLTALPDLSVAVRLPRIGQTC</sequence>
<evidence type="ECO:0000313" key="1">
    <source>
        <dbReference type="EMBL" id="BBH16133.1"/>
    </source>
</evidence>
<dbReference type="EMBL" id="AP019307">
    <property type="protein sequence ID" value="BBH16133.1"/>
    <property type="molecule type" value="Genomic_DNA"/>
</dbReference>
<name>A0A3G9IV51_9ACTN</name>
<accession>A0A3G9IV51</accession>
<protein>
    <submittedName>
        <fullName evidence="1">Uncharacterized protein</fullName>
    </submittedName>
</protein>
<dbReference type="KEGG" id="nbe:Back2_04200"/>